<evidence type="ECO:0000256" key="1">
    <source>
        <dbReference type="SAM" id="MobiDB-lite"/>
    </source>
</evidence>
<evidence type="ECO:0000313" key="3">
    <source>
        <dbReference type="Proteomes" id="UP000077266"/>
    </source>
</evidence>
<keyword evidence="3" id="KW-1185">Reference proteome</keyword>
<sequence>MSLRKRPTALNIVRASEPEPSPEEDIPTPGRSPHITGNISPGFPTAQPTTRVRNVVRRPSFAPEYIALKRQGHLTPVATSPPTRRLDPLPLPPPNSPSRLRAGQVVAFSISSDALGAVLVPSAYRDFDLEKICETKYLGLVYAVNPPSRSMQTDTWVGEEIFVAFIVGFPPGRTEAARSFRSGMIPLPSHCVSIAPNADVVAKERKPLATAGLRFPFGGTYVWTTVGVRAHVNDVWPVPPNAQMALDEPDLARFKKYFAEDLQAQAKADREREGTVPNAKEVYKHTRPGLGGISQLNELVSLDVWLDVSVALPDVDPFMFYLHENDINGVLPKFTRADSPQDDGDPFE</sequence>
<reference evidence="2 3" key="1">
    <citation type="journal article" date="2016" name="Mol. Biol. Evol.">
        <title>Comparative Genomics of Early-Diverging Mushroom-Forming Fungi Provides Insights into the Origins of Lignocellulose Decay Capabilities.</title>
        <authorList>
            <person name="Nagy L.G."/>
            <person name="Riley R."/>
            <person name="Tritt A."/>
            <person name="Adam C."/>
            <person name="Daum C."/>
            <person name="Floudas D."/>
            <person name="Sun H."/>
            <person name="Yadav J.S."/>
            <person name="Pangilinan J."/>
            <person name="Larsson K.H."/>
            <person name="Matsuura K."/>
            <person name="Barry K."/>
            <person name="Labutti K."/>
            <person name="Kuo R."/>
            <person name="Ohm R.A."/>
            <person name="Bhattacharya S.S."/>
            <person name="Shirouzu T."/>
            <person name="Yoshinaga Y."/>
            <person name="Martin F.M."/>
            <person name="Grigoriev I.V."/>
            <person name="Hibbett D.S."/>
        </authorList>
    </citation>
    <scope>NUCLEOTIDE SEQUENCE [LARGE SCALE GENOMIC DNA]</scope>
    <source>
        <strain evidence="2 3">HHB12029</strain>
    </source>
</reference>
<name>A0A165E5G8_EXIGL</name>
<organism evidence="2 3">
    <name type="scientific">Exidia glandulosa HHB12029</name>
    <dbReference type="NCBI Taxonomy" id="1314781"/>
    <lineage>
        <taxon>Eukaryota</taxon>
        <taxon>Fungi</taxon>
        <taxon>Dikarya</taxon>
        <taxon>Basidiomycota</taxon>
        <taxon>Agaricomycotina</taxon>
        <taxon>Agaricomycetes</taxon>
        <taxon>Auriculariales</taxon>
        <taxon>Exidiaceae</taxon>
        <taxon>Exidia</taxon>
    </lineage>
</organism>
<proteinExistence type="predicted"/>
<dbReference type="InParanoid" id="A0A165E5G8"/>
<dbReference type="OrthoDB" id="3319888at2759"/>
<evidence type="ECO:0000313" key="2">
    <source>
        <dbReference type="EMBL" id="KZV86112.1"/>
    </source>
</evidence>
<protein>
    <submittedName>
        <fullName evidence="2">Uncharacterized protein</fullName>
    </submittedName>
</protein>
<dbReference type="AlphaFoldDB" id="A0A165E5G8"/>
<accession>A0A165E5G8</accession>
<dbReference type="Proteomes" id="UP000077266">
    <property type="component" value="Unassembled WGS sequence"/>
</dbReference>
<feature type="region of interest" description="Disordered" evidence="1">
    <location>
        <begin position="1"/>
        <end position="47"/>
    </location>
</feature>
<dbReference type="EMBL" id="KV426166">
    <property type="protein sequence ID" value="KZV86112.1"/>
    <property type="molecule type" value="Genomic_DNA"/>
</dbReference>
<gene>
    <name evidence="2" type="ORF">EXIGLDRAFT_841011</name>
</gene>
<feature type="region of interest" description="Disordered" evidence="1">
    <location>
        <begin position="75"/>
        <end position="95"/>
    </location>
</feature>